<dbReference type="InterPro" id="IPR056910">
    <property type="entry name" value="TCB1-3_C2"/>
</dbReference>
<gene>
    <name evidence="15" type="ORF">FA15DRAFT_662344</name>
</gene>
<dbReference type="SUPFAM" id="SSF49562">
    <property type="entry name" value="C2 domain (Calcium/lipid-binding domain, CaLB)"/>
    <property type="match status" value="5"/>
</dbReference>
<dbReference type="InterPro" id="IPR031468">
    <property type="entry name" value="SMP_LBD"/>
</dbReference>
<dbReference type="EMBL" id="ML210146">
    <property type="protein sequence ID" value="TFK30388.1"/>
    <property type="molecule type" value="Genomic_DNA"/>
</dbReference>
<dbReference type="PROSITE" id="PS50004">
    <property type="entry name" value="C2"/>
    <property type="match status" value="5"/>
</dbReference>
<keyword evidence="7 12" id="KW-1133">Transmembrane helix</keyword>
<feature type="compositionally biased region" description="Low complexity" evidence="11">
    <location>
        <begin position="929"/>
        <end position="944"/>
    </location>
</feature>
<dbReference type="Pfam" id="PF25669">
    <property type="entry name" value="SMP_MUG190-like"/>
    <property type="match status" value="1"/>
</dbReference>
<dbReference type="PIRSF" id="PIRSF037232">
    <property type="entry name" value="Tricalbin"/>
    <property type="match status" value="1"/>
</dbReference>
<evidence type="ECO:0000256" key="4">
    <source>
        <dbReference type="ARBA" id="ARBA00022692"/>
    </source>
</evidence>
<evidence type="ECO:0000259" key="14">
    <source>
        <dbReference type="PROSITE" id="PS51847"/>
    </source>
</evidence>
<dbReference type="Proteomes" id="UP000307440">
    <property type="component" value="Unassembled WGS sequence"/>
</dbReference>
<evidence type="ECO:0000256" key="8">
    <source>
        <dbReference type="ARBA" id="ARBA00023055"/>
    </source>
</evidence>
<feature type="domain" description="C2" evidence="13">
    <location>
        <begin position="429"/>
        <end position="552"/>
    </location>
</feature>
<keyword evidence="3" id="KW-0597">Phosphoprotein</keyword>
<dbReference type="PANTHER" id="PTHR46980:SF2">
    <property type="entry name" value="TRICALBIN-1-RELATED"/>
    <property type="match status" value="1"/>
</dbReference>
<feature type="domain" description="C2" evidence="13">
    <location>
        <begin position="701"/>
        <end position="832"/>
    </location>
</feature>
<feature type="region of interest" description="Disordered" evidence="11">
    <location>
        <begin position="819"/>
        <end position="845"/>
    </location>
</feature>
<dbReference type="SMART" id="SM00239">
    <property type="entry name" value="C2"/>
    <property type="match status" value="5"/>
</dbReference>
<keyword evidence="2" id="KW-0813">Transport</keyword>
<dbReference type="Pfam" id="PF24920">
    <property type="entry name" value="C2_TCB1"/>
    <property type="match status" value="1"/>
</dbReference>
<proteinExistence type="predicted"/>
<dbReference type="InterPro" id="IPR037762">
    <property type="entry name" value="C2C_Tricalbin"/>
</dbReference>
<dbReference type="PROSITE" id="PS51847">
    <property type="entry name" value="SMP"/>
    <property type="match status" value="1"/>
</dbReference>
<keyword evidence="10 12" id="KW-0472">Membrane</keyword>
<feature type="region of interest" description="Disordered" evidence="11">
    <location>
        <begin position="1"/>
        <end position="76"/>
    </location>
</feature>
<evidence type="ECO:0000256" key="5">
    <source>
        <dbReference type="ARBA" id="ARBA00022737"/>
    </source>
</evidence>
<feature type="transmembrane region" description="Helical" evidence="12">
    <location>
        <begin position="191"/>
        <end position="208"/>
    </location>
</feature>
<keyword evidence="16" id="KW-1185">Reference proteome</keyword>
<reference evidence="15 16" key="1">
    <citation type="journal article" date="2019" name="Nat. Ecol. Evol.">
        <title>Megaphylogeny resolves global patterns of mushroom evolution.</title>
        <authorList>
            <person name="Varga T."/>
            <person name="Krizsan K."/>
            <person name="Foldi C."/>
            <person name="Dima B."/>
            <person name="Sanchez-Garcia M."/>
            <person name="Sanchez-Ramirez S."/>
            <person name="Szollosi G.J."/>
            <person name="Szarkandi J.G."/>
            <person name="Papp V."/>
            <person name="Albert L."/>
            <person name="Andreopoulos W."/>
            <person name="Angelini C."/>
            <person name="Antonin V."/>
            <person name="Barry K.W."/>
            <person name="Bougher N.L."/>
            <person name="Buchanan P."/>
            <person name="Buyck B."/>
            <person name="Bense V."/>
            <person name="Catcheside P."/>
            <person name="Chovatia M."/>
            <person name="Cooper J."/>
            <person name="Damon W."/>
            <person name="Desjardin D."/>
            <person name="Finy P."/>
            <person name="Geml J."/>
            <person name="Haridas S."/>
            <person name="Hughes K."/>
            <person name="Justo A."/>
            <person name="Karasinski D."/>
            <person name="Kautmanova I."/>
            <person name="Kiss B."/>
            <person name="Kocsube S."/>
            <person name="Kotiranta H."/>
            <person name="LaButti K.M."/>
            <person name="Lechner B.E."/>
            <person name="Liimatainen K."/>
            <person name="Lipzen A."/>
            <person name="Lukacs Z."/>
            <person name="Mihaltcheva S."/>
            <person name="Morgado L.N."/>
            <person name="Niskanen T."/>
            <person name="Noordeloos M.E."/>
            <person name="Ohm R.A."/>
            <person name="Ortiz-Santana B."/>
            <person name="Ovrebo C."/>
            <person name="Racz N."/>
            <person name="Riley R."/>
            <person name="Savchenko A."/>
            <person name="Shiryaev A."/>
            <person name="Soop K."/>
            <person name="Spirin V."/>
            <person name="Szebenyi C."/>
            <person name="Tomsovsky M."/>
            <person name="Tulloss R.E."/>
            <person name="Uehling J."/>
            <person name="Grigoriev I.V."/>
            <person name="Vagvolgyi C."/>
            <person name="Papp T."/>
            <person name="Martin F.M."/>
            <person name="Miettinen O."/>
            <person name="Hibbett D.S."/>
            <person name="Nagy L.G."/>
        </authorList>
    </citation>
    <scope>NUCLEOTIDE SEQUENCE [LARGE SCALE GENOMIC DNA]</scope>
    <source>
        <strain evidence="15 16">CBS 121175</strain>
    </source>
</reference>
<dbReference type="InterPro" id="IPR037756">
    <property type="entry name" value="C2D_Tricalbin"/>
</dbReference>
<dbReference type="InterPro" id="IPR017147">
    <property type="entry name" value="Tricalbin"/>
</dbReference>
<evidence type="ECO:0000259" key="13">
    <source>
        <dbReference type="PROSITE" id="PS50004"/>
    </source>
</evidence>
<evidence type="ECO:0000256" key="7">
    <source>
        <dbReference type="ARBA" id="ARBA00022989"/>
    </source>
</evidence>
<dbReference type="CDD" id="cd21678">
    <property type="entry name" value="SMP_TCB"/>
    <property type="match status" value="1"/>
</dbReference>
<comment type="subcellular location">
    <subcellularLocation>
        <location evidence="1">Endoplasmic reticulum membrane</location>
    </subcellularLocation>
</comment>
<sequence length="1491" mass="164045">MATLQPTDQSGAVLNRDNLEAKGATVHSFDPDATPAQKGAVAGKGTENLSSFIDQQPSAPERAIDSSPANGNSRVIPTILIEDSDAEDKKVVAKDTQQVAEKVQAAESNGTAIMPGGVPAKEASEIPDWYIVGWRQMAGLDKPPLAEGEEREKHILEQFVSEQYYGSWYHNAAVIVVAVLASHFFTRFGFGWGWLFILLAVCNTYYTTSMDRFYRNARDDIQRDLVKTSLGSEHETADWLNNFLERFWLIYEPVMSNTIVRSVDQVLSAYTPAFLDSLRLTEFTLGTKAPRIDKVRTFPKTEDDIVMMDWAVSFTPTDERDMTKRQAAAKVNPRIVLTVRLGKGLATAGLPVLVEDITFSGLMRVKMKLITNFPHIQVVDICFLEKPVIDYVLKPVGGDAFGLDIASIPGLSSFIRDTTHSILGPMMYAPNVFTLNLEQLLSGKPLDTAMGVLQVTIHSARGIKGVKIGGGSPDPYVSLSINDRNELARTTIKENTYNPTWAETKYVLINSLHERLVLDLYDYNDHRSDQKLGTTSYDLNKLEDDAIQEGIHGQLLKDGKDRGELRYDVAFYPVLEPEPETNVIPESTVGIVRLVVHQAKELDHTKSLTGELNPLAKVYLNANRKPSFTVPRLKRTNNPVWESAYEFFCTSKDSDVVTVKVIDERELLKDPVVGHMSIRLVDLIDAKVEGGRDWFPLSGCKSGRLRISAEWKPVAMAGSLHGAGQYTPPIGVVRLHLNKAVDVKNVEAALGGKSDPYVRVQVRNVTKGRTEVVNNNLNPVWDQIIYIPVHSLKESLLLECMDYQHLTKDRSLGSTEVHLSELASQSEDPKYPYQSTGAKDAADPLRLDRGNSTKGTLHYSATFIPALKLKDISFGEQSTALSTGRVKGADEEADSDKVSVNSNSPIALTIKPSKKKSTTSLNGGLEPSKANGTNGTTTETPTTAKPKDFAIDSGDEATTSSSGDAHSKAESEAGVEMSVEELLTNQSGIVVFHVLSAHLEKKGRIEVLLDEGYWPSFSTERARSTHSQFDSVGEGFLKEVDFGQVWLRLNDADEGDKDDVVCEWKGDAKEFLLATMRSPQSYSLTNRNGDSETTILIESRYIPVPVKLEPRESINNQGVLRVELIDGHEIRGVDRGGKSDPYVVFALNDNKVFKSQTKKKTLTPEWNEAFEIQVPSRVAADFQLEVFDWNQIEQAKSLGIGRIDLASLEPFEASELSVPLSSQKHGEKGYIRIRLVFQPGIIAKQRKNTSTFTSAGRAMTQIGGLPVTAGKGVFHGVTGVFKRSGDKDRNELDVALADVPAGQASRPILGPAAAVGTAGGLAAFPTSDAPSSNEPGTLRVTVIDAKDLSQSEIKPYVVLRVGDKEHKTKHTSRTAAPEWNESFKFSASTLTPKIHVWVWEHKTIGKDKEVAEGEVDIWRHIRPDGVSASEVLLELKDGGLLRLRLEYDASTNPMSSRASISSSSENGLSRTMSIVNPSRFSIRGKRPTEEE</sequence>
<keyword evidence="6" id="KW-0256">Endoplasmic reticulum</keyword>
<feature type="domain" description="C2" evidence="13">
    <location>
        <begin position="1100"/>
        <end position="1218"/>
    </location>
</feature>
<keyword evidence="9" id="KW-0446">Lipid-binding</keyword>
<organism evidence="15 16">
    <name type="scientific">Coprinopsis marcescibilis</name>
    <name type="common">Agaric fungus</name>
    <name type="synonym">Psathyrella marcescibilis</name>
    <dbReference type="NCBI Taxonomy" id="230819"/>
    <lineage>
        <taxon>Eukaryota</taxon>
        <taxon>Fungi</taxon>
        <taxon>Dikarya</taxon>
        <taxon>Basidiomycota</taxon>
        <taxon>Agaricomycotina</taxon>
        <taxon>Agaricomycetes</taxon>
        <taxon>Agaricomycetidae</taxon>
        <taxon>Agaricales</taxon>
        <taxon>Agaricineae</taxon>
        <taxon>Psathyrellaceae</taxon>
        <taxon>Coprinopsis</taxon>
    </lineage>
</organism>
<evidence type="ECO:0000256" key="12">
    <source>
        <dbReference type="SAM" id="Phobius"/>
    </source>
</evidence>
<evidence type="ECO:0000256" key="3">
    <source>
        <dbReference type="ARBA" id="ARBA00022553"/>
    </source>
</evidence>
<feature type="domain" description="C2" evidence="13">
    <location>
        <begin position="1318"/>
        <end position="1432"/>
    </location>
</feature>
<dbReference type="CDD" id="cd04040">
    <property type="entry name" value="C2D_Tricalbin-like"/>
    <property type="match status" value="1"/>
</dbReference>
<feature type="compositionally biased region" description="Polar residues" evidence="11">
    <location>
        <begin position="1465"/>
        <end position="1479"/>
    </location>
</feature>
<dbReference type="Gene3D" id="2.60.40.150">
    <property type="entry name" value="C2 domain"/>
    <property type="match status" value="5"/>
</dbReference>
<dbReference type="GO" id="GO:0071944">
    <property type="term" value="C:cell periphery"/>
    <property type="evidence" value="ECO:0007669"/>
    <property type="project" value="UniProtKB-ARBA"/>
</dbReference>
<feature type="region of interest" description="Disordered" evidence="11">
    <location>
        <begin position="1453"/>
        <end position="1491"/>
    </location>
</feature>
<feature type="compositionally biased region" description="Low complexity" evidence="11">
    <location>
        <begin position="1455"/>
        <end position="1464"/>
    </location>
</feature>
<dbReference type="PANTHER" id="PTHR46980">
    <property type="entry name" value="TRICALBIN-1-RELATED"/>
    <property type="match status" value="1"/>
</dbReference>
<dbReference type="InterPro" id="IPR000008">
    <property type="entry name" value="C2_dom"/>
</dbReference>
<dbReference type="InterPro" id="IPR035892">
    <property type="entry name" value="C2_domain_sf"/>
</dbReference>
<dbReference type="CDD" id="cd00030">
    <property type="entry name" value="C2"/>
    <property type="match status" value="1"/>
</dbReference>
<feature type="region of interest" description="Disordered" evidence="11">
    <location>
        <begin position="881"/>
        <end position="900"/>
    </location>
</feature>
<evidence type="ECO:0000256" key="10">
    <source>
        <dbReference type="ARBA" id="ARBA00023136"/>
    </source>
</evidence>
<dbReference type="GO" id="GO:0006869">
    <property type="term" value="P:lipid transport"/>
    <property type="evidence" value="ECO:0007669"/>
    <property type="project" value="UniProtKB-KW"/>
</dbReference>
<dbReference type="GO" id="GO:0005789">
    <property type="term" value="C:endoplasmic reticulum membrane"/>
    <property type="evidence" value="ECO:0007669"/>
    <property type="project" value="UniProtKB-SubCell"/>
</dbReference>
<dbReference type="InterPro" id="IPR037765">
    <property type="entry name" value="C2B_Tricalbin"/>
</dbReference>
<dbReference type="CDD" id="cd04044">
    <property type="entry name" value="C2A_Tricalbin-like"/>
    <property type="match status" value="1"/>
</dbReference>
<name>A0A5C3LCB0_COPMA</name>
<dbReference type="STRING" id="230819.A0A5C3LCB0"/>
<dbReference type="CDD" id="cd04045">
    <property type="entry name" value="C2C_Tricalbin-like"/>
    <property type="match status" value="1"/>
</dbReference>
<evidence type="ECO:0000313" key="15">
    <source>
        <dbReference type="EMBL" id="TFK30388.1"/>
    </source>
</evidence>
<evidence type="ECO:0000256" key="11">
    <source>
        <dbReference type="SAM" id="MobiDB-lite"/>
    </source>
</evidence>
<keyword evidence="8" id="KW-0445">Lipid transport</keyword>
<dbReference type="GO" id="GO:0008289">
    <property type="term" value="F:lipid binding"/>
    <property type="evidence" value="ECO:0007669"/>
    <property type="project" value="UniProtKB-KW"/>
</dbReference>
<feature type="domain" description="C2" evidence="13">
    <location>
        <begin position="573"/>
        <end position="695"/>
    </location>
</feature>
<protein>
    <submittedName>
        <fullName evidence="15">Transmembrane protein</fullName>
    </submittedName>
</protein>
<feature type="compositionally biased region" description="Polar residues" evidence="11">
    <location>
        <begin position="1"/>
        <end position="12"/>
    </location>
</feature>
<feature type="compositionally biased region" description="Polar residues" evidence="11">
    <location>
        <begin position="47"/>
        <end position="58"/>
    </location>
</feature>
<keyword evidence="5" id="KW-0677">Repeat</keyword>
<evidence type="ECO:0000256" key="9">
    <source>
        <dbReference type="ARBA" id="ARBA00023121"/>
    </source>
</evidence>
<accession>A0A5C3LCB0</accession>
<evidence type="ECO:0000313" key="16">
    <source>
        <dbReference type="Proteomes" id="UP000307440"/>
    </source>
</evidence>
<evidence type="ECO:0000256" key="1">
    <source>
        <dbReference type="ARBA" id="ARBA00004586"/>
    </source>
</evidence>
<dbReference type="InterPro" id="IPR037761">
    <property type="entry name" value="C2A_Tricalbin"/>
</dbReference>
<evidence type="ECO:0000256" key="2">
    <source>
        <dbReference type="ARBA" id="ARBA00022448"/>
    </source>
</evidence>
<dbReference type="Pfam" id="PF00168">
    <property type="entry name" value="C2"/>
    <property type="match status" value="5"/>
</dbReference>
<feature type="region of interest" description="Disordered" evidence="11">
    <location>
        <begin position="909"/>
        <end position="973"/>
    </location>
</feature>
<dbReference type="OrthoDB" id="1029639at2759"/>
<keyword evidence="4 12" id="KW-0812">Transmembrane</keyword>
<feature type="domain" description="SMP-LTD" evidence="14">
    <location>
        <begin position="233"/>
        <end position="438"/>
    </location>
</feature>
<dbReference type="GO" id="GO:0061817">
    <property type="term" value="P:endoplasmic reticulum-plasma membrane tethering"/>
    <property type="evidence" value="ECO:0007669"/>
    <property type="project" value="InterPro"/>
</dbReference>
<dbReference type="InterPro" id="IPR052455">
    <property type="entry name" value="Tricalbin_domain"/>
</dbReference>
<dbReference type="CDD" id="cd04052">
    <property type="entry name" value="C2B_Tricalbin-like"/>
    <property type="match status" value="1"/>
</dbReference>
<evidence type="ECO:0000256" key="6">
    <source>
        <dbReference type="ARBA" id="ARBA00022824"/>
    </source>
</evidence>